<evidence type="ECO:0000313" key="3">
    <source>
        <dbReference type="EMBL" id="KAA1132088.1"/>
    </source>
</evidence>
<evidence type="ECO:0000313" key="5">
    <source>
        <dbReference type="Proteomes" id="UP000325313"/>
    </source>
</evidence>
<proteinExistence type="predicted"/>
<dbReference type="OrthoDB" id="2500854at2759"/>
<protein>
    <submittedName>
        <fullName evidence="3">Uncharacterized protein</fullName>
    </submittedName>
</protein>
<reference evidence="4 5" key="1">
    <citation type="submission" date="2019-05" db="EMBL/GenBank/DDBJ databases">
        <title>Emergence of the Ug99 lineage of the wheat stem rust pathogen through somatic hybridization.</title>
        <authorList>
            <person name="Li F."/>
            <person name="Upadhyaya N.M."/>
            <person name="Sperschneider J."/>
            <person name="Matny O."/>
            <person name="Nguyen-Phuc H."/>
            <person name="Mago R."/>
            <person name="Raley C."/>
            <person name="Miller M.E."/>
            <person name="Silverstein K.A.T."/>
            <person name="Henningsen E."/>
            <person name="Hirsch C.D."/>
            <person name="Visser B."/>
            <person name="Pretorius Z.A."/>
            <person name="Steffenson B.J."/>
            <person name="Schwessinger B."/>
            <person name="Dodds P.N."/>
            <person name="Figueroa M."/>
        </authorList>
    </citation>
    <scope>NUCLEOTIDE SEQUENCE [LARGE SCALE GENOMIC DNA]</scope>
    <source>
        <strain evidence="2">21-0</strain>
        <strain evidence="3 5">Ug99</strain>
    </source>
</reference>
<dbReference type="PANTHER" id="PTHR33069:SF3">
    <property type="entry name" value="DYNEIN HEAVY CHAIN TAIL DOMAIN-CONTAINING PROTEIN"/>
    <property type="match status" value="1"/>
</dbReference>
<dbReference type="EMBL" id="VSWC01000067">
    <property type="protein sequence ID" value="KAA1096342.1"/>
    <property type="molecule type" value="Genomic_DNA"/>
</dbReference>
<name>A0A5B0S2W9_PUCGR</name>
<sequence length="478" mass="54788">MLNHKARPNNIIDLINMLNSITDRYHRIDVWDDGTWTPEDAHNQIVWVDDNRRYARVEALSIGEIDNLNALLLQMQNLVLPSLQQQLGDLLESLDLKGLPAKFPSPKLADALEIVFRLIHTVDRMNHFVQSIAPIVMDPLHSYKKNDRDYGGLKVYRSTELISDLNDLMHPLVQTLLNHHTLFIGALLKNHQITRFDEGKLAFHARNLVQATAKTSKAIDRIIKWSKKSDFSIIQDDCRRFAIKLDPLLEDLITRIVSKTQLAKLHESIDGPELTNEPQAEPANEHEDIGSNIESNDHEDNRSSTSQLSDAYYCDIPLSVDLIRLVKTARPLIKILRIFFNKLSNTPISKAPFTIGTQLCSDEITPIDHEIRSLDRGFDELLKAICEIDDNPFQLAKVKHLNILHDNICRRFDSCIALLSIHLVPLSETQYDLPKSVNLCKIWFLALREHFRLACKKLFYAIHRMEIAVDPYQLACLS</sequence>
<dbReference type="AlphaFoldDB" id="A0A5B0S2W9"/>
<evidence type="ECO:0000313" key="2">
    <source>
        <dbReference type="EMBL" id="KAA1096342.1"/>
    </source>
</evidence>
<dbReference type="Proteomes" id="UP000325313">
    <property type="component" value="Unassembled WGS sequence"/>
</dbReference>
<organism evidence="3 5">
    <name type="scientific">Puccinia graminis f. sp. tritici</name>
    <dbReference type="NCBI Taxonomy" id="56615"/>
    <lineage>
        <taxon>Eukaryota</taxon>
        <taxon>Fungi</taxon>
        <taxon>Dikarya</taxon>
        <taxon>Basidiomycota</taxon>
        <taxon>Pucciniomycotina</taxon>
        <taxon>Pucciniomycetes</taxon>
        <taxon>Pucciniales</taxon>
        <taxon>Pucciniaceae</taxon>
        <taxon>Puccinia</taxon>
    </lineage>
</organism>
<evidence type="ECO:0000256" key="1">
    <source>
        <dbReference type="SAM" id="MobiDB-lite"/>
    </source>
</evidence>
<dbReference type="EMBL" id="VDEP01000102">
    <property type="protein sequence ID" value="KAA1132088.1"/>
    <property type="molecule type" value="Genomic_DNA"/>
</dbReference>
<evidence type="ECO:0000313" key="4">
    <source>
        <dbReference type="Proteomes" id="UP000324748"/>
    </source>
</evidence>
<feature type="compositionally biased region" description="Basic and acidic residues" evidence="1">
    <location>
        <begin position="283"/>
        <end position="302"/>
    </location>
</feature>
<dbReference type="PANTHER" id="PTHR33069">
    <property type="entry name" value="CHROMOSOME 7, WHOLE GENOME SHOTGUN SEQUENCE-RELATED"/>
    <property type="match status" value="1"/>
</dbReference>
<gene>
    <name evidence="2" type="ORF">PGT21_013542</name>
    <name evidence="3" type="ORF">PGTUg99_036939</name>
</gene>
<feature type="region of interest" description="Disordered" evidence="1">
    <location>
        <begin position="268"/>
        <end position="306"/>
    </location>
</feature>
<accession>A0A5B0S2W9</accession>
<keyword evidence="4" id="KW-1185">Reference proteome</keyword>
<dbReference type="Proteomes" id="UP000324748">
    <property type="component" value="Unassembled WGS sequence"/>
</dbReference>
<comment type="caution">
    <text evidence="3">The sequence shown here is derived from an EMBL/GenBank/DDBJ whole genome shotgun (WGS) entry which is preliminary data.</text>
</comment>